<dbReference type="EMBL" id="JAJOZI010000042">
    <property type="protein sequence ID" value="MCD7038478.1"/>
    <property type="molecule type" value="Genomic_DNA"/>
</dbReference>
<accession>A0ABS8QS74</accession>
<name>A0ABS8QS74_9PSED</name>
<protein>
    <submittedName>
        <fullName evidence="1">Uncharacterized protein</fullName>
    </submittedName>
</protein>
<sequence>QGAGFCEMDDGASYLVPGIPPSGASPLPDSWNAFNCGRGLAPDGAGGLGKKITGKPTHVYAPLAPFLNCA</sequence>
<dbReference type="Proteomes" id="UP001154922">
    <property type="component" value="Unassembled WGS sequence"/>
</dbReference>
<gene>
    <name evidence="1" type="ORF">LRQ20_09045</name>
</gene>
<reference evidence="1 2" key="2">
    <citation type="journal article" date="2023" name="Plant Pathol.">
        <title>Dismantling and reorganizing Pseudomonas marginalis sensu#lato.</title>
        <authorList>
            <person name="Sawada H."/>
            <person name="Fujikawa T."/>
            <person name="Satou M."/>
        </authorList>
    </citation>
    <scope>NUCLEOTIDE SEQUENCE [LARGE SCALE GENOMIC DNA]</scope>
    <source>
        <strain evidence="1 2">MAFF 311096</strain>
    </source>
</reference>
<evidence type="ECO:0000313" key="1">
    <source>
        <dbReference type="EMBL" id="MCD7038478.1"/>
    </source>
</evidence>
<reference evidence="1 2" key="1">
    <citation type="journal article" date="2022" name="Int. J. Syst. Evol. Microbiol.">
        <title>Pseudomonas petroselini sp. nov., a pathogen causing bacterial rot of parsley in Japan.</title>
        <authorList>
            <person name="Sawada H."/>
            <person name="Fujikawa T."/>
            <person name="Osada S."/>
            <person name="Satou M."/>
        </authorList>
    </citation>
    <scope>NUCLEOTIDE SEQUENCE [LARGE SCALE GENOMIC DNA]</scope>
    <source>
        <strain evidence="1 2">MAFF 311096</strain>
    </source>
</reference>
<organism evidence="1 2">
    <name type="scientific">Pseudomonas petroselini</name>
    <dbReference type="NCBI Taxonomy" id="2899822"/>
    <lineage>
        <taxon>Bacteria</taxon>
        <taxon>Pseudomonadati</taxon>
        <taxon>Pseudomonadota</taxon>
        <taxon>Gammaproteobacteria</taxon>
        <taxon>Pseudomonadales</taxon>
        <taxon>Pseudomonadaceae</taxon>
        <taxon>Pseudomonas</taxon>
    </lineage>
</organism>
<comment type="caution">
    <text evidence="1">The sequence shown here is derived from an EMBL/GenBank/DDBJ whole genome shotgun (WGS) entry which is preliminary data.</text>
</comment>
<feature type="non-terminal residue" evidence="1">
    <location>
        <position position="1"/>
    </location>
</feature>
<proteinExistence type="predicted"/>
<evidence type="ECO:0000313" key="2">
    <source>
        <dbReference type="Proteomes" id="UP001154922"/>
    </source>
</evidence>
<dbReference type="RefSeq" id="WP_231808183.1">
    <property type="nucleotide sequence ID" value="NZ_JAJOZI010000042.1"/>
</dbReference>
<keyword evidence="2" id="KW-1185">Reference proteome</keyword>